<evidence type="ECO:0000313" key="2">
    <source>
        <dbReference type="Proteomes" id="UP000887116"/>
    </source>
</evidence>
<evidence type="ECO:0000313" key="1">
    <source>
        <dbReference type="EMBL" id="GFQ64275.1"/>
    </source>
</evidence>
<protein>
    <submittedName>
        <fullName evidence="1">Uncharacterized protein</fullName>
    </submittedName>
</protein>
<name>A0A8X6HS99_TRICU</name>
<gene>
    <name evidence="1" type="ORF">TNCT_619171</name>
</gene>
<organism evidence="1 2">
    <name type="scientific">Trichonephila clavata</name>
    <name type="common">Joro spider</name>
    <name type="synonym">Nephila clavata</name>
    <dbReference type="NCBI Taxonomy" id="2740835"/>
    <lineage>
        <taxon>Eukaryota</taxon>
        <taxon>Metazoa</taxon>
        <taxon>Ecdysozoa</taxon>
        <taxon>Arthropoda</taxon>
        <taxon>Chelicerata</taxon>
        <taxon>Arachnida</taxon>
        <taxon>Araneae</taxon>
        <taxon>Araneomorphae</taxon>
        <taxon>Entelegynae</taxon>
        <taxon>Araneoidea</taxon>
        <taxon>Nephilidae</taxon>
        <taxon>Trichonephila</taxon>
    </lineage>
</organism>
<dbReference type="Proteomes" id="UP000887116">
    <property type="component" value="Unassembled WGS sequence"/>
</dbReference>
<comment type="caution">
    <text evidence="1">The sequence shown here is derived from an EMBL/GenBank/DDBJ whole genome shotgun (WGS) entry which is preliminary data.</text>
</comment>
<keyword evidence="2" id="KW-1185">Reference proteome</keyword>
<reference evidence="1" key="1">
    <citation type="submission" date="2020-07" db="EMBL/GenBank/DDBJ databases">
        <title>Multicomponent nature underlies the extraordinary mechanical properties of spider dragline silk.</title>
        <authorList>
            <person name="Kono N."/>
            <person name="Nakamura H."/>
            <person name="Mori M."/>
            <person name="Yoshida Y."/>
            <person name="Ohtoshi R."/>
            <person name="Malay A.D."/>
            <person name="Moran D.A.P."/>
            <person name="Tomita M."/>
            <person name="Numata K."/>
            <person name="Arakawa K."/>
        </authorList>
    </citation>
    <scope>NUCLEOTIDE SEQUENCE</scope>
</reference>
<proteinExistence type="predicted"/>
<dbReference type="AlphaFoldDB" id="A0A8X6HS99"/>
<accession>A0A8X6HS99</accession>
<sequence>MLVRVEAYSKPLVSKERRERVGDAEEALTPGHFLTGHKLTNIPEGPEPTEKRLKRIFEQQQQDLLDQFWKK</sequence>
<dbReference type="EMBL" id="BMAO01000080">
    <property type="protein sequence ID" value="GFQ64275.1"/>
    <property type="molecule type" value="Genomic_DNA"/>
</dbReference>